<dbReference type="EMBL" id="VSRR010048918">
    <property type="protein sequence ID" value="MPC78623.1"/>
    <property type="molecule type" value="Genomic_DNA"/>
</dbReference>
<comment type="caution">
    <text evidence="2">The sequence shown here is derived from an EMBL/GenBank/DDBJ whole genome shotgun (WGS) entry which is preliminary data.</text>
</comment>
<evidence type="ECO:0000313" key="2">
    <source>
        <dbReference type="EMBL" id="MPC78623.1"/>
    </source>
</evidence>
<sequence length="36" mass="4531">MRDDRDHSGYYSDRNDNYGSRRDIYDRGYMSDHERR</sequence>
<proteinExistence type="predicted"/>
<dbReference type="Proteomes" id="UP000324222">
    <property type="component" value="Unassembled WGS sequence"/>
</dbReference>
<reference evidence="2 3" key="1">
    <citation type="submission" date="2019-05" db="EMBL/GenBank/DDBJ databases">
        <title>Another draft genome of Portunus trituberculatus and its Hox gene families provides insights of decapod evolution.</title>
        <authorList>
            <person name="Jeong J.-H."/>
            <person name="Song I."/>
            <person name="Kim S."/>
            <person name="Choi T."/>
            <person name="Kim D."/>
            <person name="Ryu S."/>
            <person name="Kim W."/>
        </authorList>
    </citation>
    <scope>NUCLEOTIDE SEQUENCE [LARGE SCALE GENOMIC DNA]</scope>
    <source>
        <tissue evidence="2">Muscle</tissue>
    </source>
</reference>
<dbReference type="AlphaFoldDB" id="A0A5B7I8K8"/>
<organism evidence="2 3">
    <name type="scientific">Portunus trituberculatus</name>
    <name type="common">Swimming crab</name>
    <name type="synonym">Neptunus trituberculatus</name>
    <dbReference type="NCBI Taxonomy" id="210409"/>
    <lineage>
        <taxon>Eukaryota</taxon>
        <taxon>Metazoa</taxon>
        <taxon>Ecdysozoa</taxon>
        <taxon>Arthropoda</taxon>
        <taxon>Crustacea</taxon>
        <taxon>Multicrustacea</taxon>
        <taxon>Malacostraca</taxon>
        <taxon>Eumalacostraca</taxon>
        <taxon>Eucarida</taxon>
        <taxon>Decapoda</taxon>
        <taxon>Pleocyemata</taxon>
        <taxon>Brachyura</taxon>
        <taxon>Eubrachyura</taxon>
        <taxon>Portunoidea</taxon>
        <taxon>Portunidae</taxon>
        <taxon>Portuninae</taxon>
        <taxon>Portunus</taxon>
    </lineage>
</organism>
<evidence type="ECO:0000256" key="1">
    <source>
        <dbReference type="SAM" id="MobiDB-lite"/>
    </source>
</evidence>
<protein>
    <submittedName>
        <fullName evidence="2">Uncharacterized protein</fullName>
    </submittedName>
</protein>
<accession>A0A5B7I8K8</accession>
<feature type="region of interest" description="Disordered" evidence="1">
    <location>
        <begin position="1"/>
        <end position="36"/>
    </location>
</feature>
<name>A0A5B7I8K8_PORTR</name>
<gene>
    <name evidence="2" type="ORF">E2C01_073115</name>
</gene>
<evidence type="ECO:0000313" key="3">
    <source>
        <dbReference type="Proteomes" id="UP000324222"/>
    </source>
</evidence>
<keyword evidence="3" id="KW-1185">Reference proteome</keyword>